<evidence type="ECO:0000256" key="8">
    <source>
        <dbReference type="ARBA" id="ARBA00023065"/>
    </source>
</evidence>
<dbReference type="GO" id="GO:0036376">
    <property type="term" value="P:sodium ion export across plasma membrane"/>
    <property type="evidence" value="ECO:0007669"/>
    <property type="project" value="InterPro"/>
</dbReference>
<evidence type="ECO:0000256" key="3">
    <source>
        <dbReference type="ARBA" id="ARBA00022448"/>
    </source>
</evidence>
<feature type="transmembrane region" description="Helical" evidence="12">
    <location>
        <begin position="6"/>
        <end position="28"/>
    </location>
</feature>
<keyword evidence="5 12" id="KW-0812">Transmembrane</keyword>
<keyword evidence="10" id="KW-0739">Sodium transport</keyword>
<dbReference type="GO" id="GO:0042391">
    <property type="term" value="P:regulation of membrane potential"/>
    <property type="evidence" value="ECO:0007669"/>
    <property type="project" value="InterPro"/>
</dbReference>
<evidence type="ECO:0000256" key="12">
    <source>
        <dbReference type="SAM" id="Phobius"/>
    </source>
</evidence>
<protein>
    <submittedName>
        <fullName evidence="14">Cation/H+ exchanger</fullName>
    </submittedName>
</protein>
<feature type="transmembrane region" description="Helical" evidence="12">
    <location>
        <begin position="257"/>
        <end position="276"/>
    </location>
</feature>
<dbReference type="InterPro" id="IPR004712">
    <property type="entry name" value="Na+/H+_antiporter_fungi"/>
</dbReference>
<keyword evidence="7" id="KW-0915">Sodium</keyword>
<feature type="transmembrane region" description="Helical" evidence="12">
    <location>
        <begin position="105"/>
        <end position="128"/>
    </location>
</feature>
<comment type="similarity">
    <text evidence="2">Belongs to the fungal Na(+)/H(+) exchanger family.</text>
</comment>
<keyword evidence="6 12" id="KW-1133">Transmembrane helix</keyword>
<dbReference type="EMBL" id="AZGZ01000014">
    <property type="protein sequence ID" value="KZZ91220.1"/>
    <property type="molecule type" value="Genomic_DNA"/>
</dbReference>
<evidence type="ECO:0000256" key="1">
    <source>
        <dbReference type="ARBA" id="ARBA00004141"/>
    </source>
</evidence>
<feature type="transmembrane region" description="Helical" evidence="12">
    <location>
        <begin position="73"/>
        <end position="93"/>
    </location>
</feature>
<evidence type="ECO:0000256" key="6">
    <source>
        <dbReference type="ARBA" id="ARBA00022989"/>
    </source>
</evidence>
<feature type="region of interest" description="Disordered" evidence="11">
    <location>
        <begin position="512"/>
        <end position="586"/>
    </location>
</feature>
<proteinExistence type="inferred from homology"/>
<evidence type="ECO:0000256" key="5">
    <source>
        <dbReference type="ARBA" id="ARBA00022692"/>
    </source>
</evidence>
<feature type="compositionally biased region" description="Polar residues" evidence="11">
    <location>
        <begin position="554"/>
        <end position="573"/>
    </location>
</feature>
<dbReference type="VEuPathDB" id="FungiDB:AAP_03390"/>
<keyword evidence="9 12" id="KW-0472">Membrane</keyword>
<name>A0A166NNB3_9EURO</name>
<evidence type="ECO:0000256" key="2">
    <source>
        <dbReference type="ARBA" id="ARBA00005248"/>
    </source>
</evidence>
<dbReference type="InterPro" id="IPR006153">
    <property type="entry name" value="Cation/H_exchanger_TM"/>
</dbReference>
<dbReference type="GO" id="GO:0005886">
    <property type="term" value="C:plasma membrane"/>
    <property type="evidence" value="ECO:0007669"/>
    <property type="project" value="InterPro"/>
</dbReference>
<dbReference type="InterPro" id="IPR038770">
    <property type="entry name" value="Na+/solute_symporter_sf"/>
</dbReference>
<keyword evidence="15" id="KW-1185">Reference proteome</keyword>
<evidence type="ECO:0000256" key="4">
    <source>
        <dbReference type="ARBA" id="ARBA00022449"/>
    </source>
</evidence>
<keyword evidence="4" id="KW-0050">Antiport</keyword>
<dbReference type="AlphaFoldDB" id="A0A166NNB3"/>
<accession>A0A166NNB3</accession>
<reference evidence="14 15" key="1">
    <citation type="journal article" date="2016" name="Genome Biol. Evol.">
        <title>Divergent and convergent evolution of fungal pathogenicity.</title>
        <authorList>
            <person name="Shang Y."/>
            <person name="Xiao G."/>
            <person name="Zheng P."/>
            <person name="Cen K."/>
            <person name="Zhan S."/>
            <person name="Wang C."/>
        </authorList>
    </citation>
    <scope>NUCLEOTIDE SEQUENCE [LARGE SCALE GENOMIC DNA]</scope>
    <source>
        <strain evidence="14 15">ARSEF 7405</strain>
    </source>
</reference>
<evidence type="ECO:0000256" key="10">
    <source>
        <dbReference type="ARBA" id="ARBA00023201"/>
    </source>
</evidence>
<dbReference type="GO" id="GO:0015385">
    <property type="term" value="F:sodium:proton antiporter activity"/>
    <property type="evidence" value="ECO:0007669"/>
    <property type="project" value="InterPro"/>
</dbReference>
<organism evidence="14 15">
    <name type="scientific">Ascosphaera apis ARSEF 7405</name>
    <dbReference type="NCBI Taxonomy" id="392613"/>
    <lineage>
        <taxon>Eukaryota</taxon>
        <taxon>Fungi</taxon>
        <taxon>Dikarya</taxon>
        <taxon>Ascomycota</taxon>
        <taxon>Pezizomycotina</taxon>
        <taxon>Eurotiomycetes</taxon>
        <taxon>Eurotiomycetidae</taxon>
        <taxon>Onygenales</taxon>
        <taxon>Ascosphaeraceae</taxon>
        <taxon>Ascosphaera</taxon>
    </lineage>
</organism>
<dbReference type="Proteomes" id="UP000242877">
    <property type="component" value="Unassembled WGS sequence"/>
</dbReference>
<keyword evidence="8" id="KW-0406">Ion transport</keyword>
<dbReference type="GO" id="GO:0120029">
    <property type="term" value="P:proton export across plasma membrane"/>
    <property type="evidence" value="ECO:0007669"/>
    <property type="project" value="InterPro"/>
</dbReference>
<sequence>MPALQLTNFNIACATFGGFICIFGLVSYLCKGRFYLSECLIALIAGLAVSPHAADFIRPLEYTAGSQSDLEAITLYFSRLVLAIQLVLAGVELPSRYVLTEWKPLSLLLGPGMTAMWLFTALVTWAMVPDISFLHALAVGACVTPTDPVLSSAIVKGKYADDNVPGDLQQLIVAESGANDGLGYPFLFLAVYLIQYTGMNGAGQDNPSVHKAIGLWFGETLGYTILLSVVYGAVVGYLAKVALRWAEKRRYVDRENFLVFAVTLALFIMGTCGMIGSDDVLACFVAGNAFTIDDWFRLETVDDSVQPAIDMLLNLSIFMWYGAICPWAKFAHNDIIPLYRLIVLGILVLLVRRIPIIFAMYKAIPQIRTPKHAAFVGFFGPVGVGAIFYLYLTRDYISQNITVDGKPREDVQRLSDTIELVIWFVVLCSVIVHGLAVPISKLCHKILRISRPSHDPLSSNNDSSFLSTLFNRKSTSLPFSQQPTMANTPAVSIVKPDVGGDEIRRLQRQQMNLPARPAPAAAAAGTRAGSSSPTSDGDEIELSEMRAMDRHENPTTWSESAATVACSSANGPQHITFGGARTSGIE</sequence>
<evidence type="ECO:0000313" key="15">
    <source>
        <dbReference type="Proteomes" id="UP000242877"/>
    </source>
</evidence>
<dbReference type="FunFam" id="1.20.1530.20:FF:000015">
    <property type="entry name" value="Na(+)/H(+) antiporter 2"/>
    <property type="match status" value="1"/>
</dbReference>
<evidence type="ECO:0000256" key="11">
    <source>
        <dbReference type="SAM" id="MobiDB-lite"/>
    </source>
</evidence>
<evidence type="ECO:0000313" key="14">
    <source>
        <dbReference type="EMBL" id="KZZ91220.1"/>
    </source>
</evidence>
<feature type="transmembrane region" description="Helical" evidence="12">
    <location>
        <begin position="221"/>
        <end position="245"/>
    </location>
</feature>
<feature type="transmembrane region" description="Helical" evidence="12">
    <location>
        <begin position="420"/>
        <end position="439"/>
    </location>
</feature>
<dbReference type="Gene3D" id="1.20.1530.20">
    <property type="match status" value="1"/>
</dbReference>
<comment type="caution">
    <text evidence="14">The sequence shown here is derived from an EMBL/GenBank/DDBJ whole genome shotgun (WGS) entry which is preliminary data.</text>
</comment>
<dbReference type="OrthoDB" id="5327978at2759"/>
<gene>
    <name evidence="14" type="ORF">AAP_03390</name>
</gene>
<feature type="compositionally biased region" description="Basic and acidic residues" evidence="11">
    <location>
        <begin position="543"/>
        <end position="553"/>
    </location>
</feature>
<feature type="transmembrane region" description="Helical" evidence="12">
    <location>
        <begin position="35"/>
        <end position="53"/>
    </location>
</feature>
<dbReference type="PANTHER" id="PTHR31382:SF1">
    <property type="entry name" value="SODIUM ION_PROTON EXCHANGER (EUROFUNG)"/>
    <property type="match status" value="1"/>
</dbReference>
<feature type="transmembrane region" description="Helical" evidence="12">
    <location>
        <begin position="338"/>
        <end position="361"/>
    </location>
</feature>
<comment type="subcellular location">
    <subcellularLocation>
        <location evidence="1">Membrane</location>
        <topology evidence="1">Multi-pass membrane protein</topology>
    </subcellularLocation>
</comment>
<evidence type="ECO:0000256" key="9">
    <source>
        <dbReference type="ARBA" id="ARBA00023136"/>
    </source>
</evidence>
<dbReference type="Pfam" id="PF00999">
    <property type="entry name" value="Na_H_Exchanger"/>
    <property type="match status" value="1"/>
</dbReference>
<evidence type="ECO:0000256" key="7">
    <source>
        <dbReference type="ARBA" id="ARBA00023053"/>
    </source>
</evidence>
<dbReference type="PANTHER" id="PTHR31382">
    <property type="entry name" value="NA(+)/H(+) ANTIPORTER"/>
    <property type="match status" value="1"/>
</dbReference>
<keyword evidence="3" id="KW-0813">Transport</keyword>
<feature type="transmembrane region" description="Helical" evidence="12">
    <location>
        <begin position="373"/>
        <end position="392"/>
    </location>
</feature>
<evidence type="ECO:0000259" key="13">
    <source>
        <dbReference type="Pfam" id="PF00999"/>
    </source>
</evidence>
<feature type="domain" description="Cation/H+ exchanger transmembrane" evidence="13">
    <location>
        <begin position="27"/>
        <end position="438"/>
    </location>
</feature>
<feature type="compositionally biased region" description="Low complexity" evidence="11">
    <location>
        <begin position="514"/>
        <end position="535"/>
    </location>
</feature>